<organism evidence="1 2">
    <name type="scientific">Araneus ventricosus</name>
    <name type="common">Orbweaver spider</name>
    <name type="synonym">Epeira ventricosa</name>
    <dbReference type="NCBI Taxonomy" id="182803"/>
    <lineage>
        <taxon>Eukaryota</taxon>
        <taxon>Metazoa</taxon>
        <taxon>Ecdysozoa</taxon>
        <taxon>Arthropoda</taxon>
        <taxon>Chelicerata</taxon>
        <taxon>Arachnida</taxon>
        <taxon>Araneae</taxon>
        <taxon>Araneomorphae</taxon>
        <taxon>Entelegynae</taxon>
        <taxon>Araneoidea</taxon>
        <taxon>Araneidae</taxon>
        <taxon>Araneus</taxon>
    </lineage>
</organism>
<feature type="non-terminal residue" evidence="1">
    <location>
        <position position="1"/>
    </location>
</feature>
<gene>
    <name evidence="1" type="ORF">AVEN_138351_1</name>
</gene>
<evidence type="ECO:0000313" key="2">
    <source>
        <dbReference type="Proteomes" id="UP000499080"/>
    </source>
</evidence>
<dbReference type="AlphaFoldDB" id="A0A4Y2WNL7"/>
<sequence length="59" mass="6647">LKGRDGLVVRIWFRSRWVRGSKPDSNAVYVDLTYVKADVVREHIPAADVRNFGEGLSSS</sequence>
<proteinExistence type="predicted"/>
<protein>
    <submittedName>
        <fullName evidence="1">Uncharacterized protein</fullName>
    </submittedName>
</protein>
<name>A0A4Y2WNL7_ARAVE</name>
<keyword evidence="2" id="KW-1185">Reference proteome</keyword>
<evidence type="ECO:0000313" key="1">
    <source>
        <dbReference type="EMBL" id="GBO38204.1"/>
    </source>
</evidence>
<dbReference type="Proteomes" id="UP000499080">
    <property type="component" value="Unassembled WGS sequence"/>
</dbReference>
<accession>A0A4Y2WNL7</accession>
<dbReference type="EMBL" id="BGPR01062855">
    <property type="protein sequence ID" value="GBO38204.1"/>
    <property type="molecule type" value="Genomic_DNA"/>
</dbReference>
<reference evidence="1 2" key="1">
    <citation type="journal article" date="2019" name="Sci. Rep.">
        <title>Orb-weaving spider Araneus ventricosus genome elucidates the spidroin gene catalogue.</title>
        <authorList>
            <person name="Kono N."/>
            <person name="Nakamura H."/>
            <person name="Ohtoshi R."/>
            <person name="Moran D.A.P."/>
            <person name="Shinohara A."/>
            <person name="Yoshida Y."/>
            <person name="Fujiwara M."/>
            <person name="Mori M."/>
            <person name="Tomita M."/>
            <person name="Arakawa K."/>
        </authorList>
    </citation>
    <scope>NUCLEOTIDE SEQUENCE [LARGE SCALE GENOMIC DNA]</scope>
</reference>
<comment type="caution">
    <text evidence="1">The sequence shown here is derived from an EMBL/GenBank/DDBJ whole genome shotgun (WGS) entry which is preliminary data.</text>
</comment>